<accession>A0A069P850</accession>
<dbReference type="Proteomes" id="UP000027439">
    <property type="component" value="Unassembled WGS sequence"/>
</dbReference>
<protein>
    <submittedName>
        <fullName evidence="2">Uncharacterized protein</fullName>
    </submittedName>
</protein>
<proteinExistence type="predicted"/>
<feature type="region of interest" description="Disordered" evidence="1">
    <location>
        <begin position="56"/>
        <end position="75"/>
    </location>
</feature>
<organism evidence="2 3">
    <name type="scientific">Caballeronia grimmiae</name>
    <dbReference type="NCBI Taxonomy" id="1071679"/>
    <lineage>
        <taxon>Bacteria</taxon>
        <taxon>Pseudomonadati</taxon>
        <taxon>Pseudomonadota</taxon>
        <taxon>Betaproteobacteria</taxon>
        <taxon>Burkholderiales</taxon>
        <taxon>Burkholderiaceae</taxon>
        <taxon>Caballeronia</taxon>
    </lineage>
</organism>
<reference evidence="2 3" key="1">
    <citation type="submission" date="2014-03" db="EMBL/GenBank/DDBJ databases">
        <title>Draft Genome Sequences of Four Burkholderia Strains.</title>
        <authorList>
            <person name="Liu X.Y."/>
            <person name="Li C.X."/>
            <person name="Xu J.H."/>
        </authorList>
    </citation>
    <scope>NUCLEOTIDE SEQUENCE [LARGE SCALE GENOMIC DNA]</scope>
    <source>
        <strain evidence="2 3">R27</strain>
    </source>
</reference>
<evidence type="ECO:0000313" key="3">
    <source>
        <dbReference type="Proteomes" id="UP000027439"/>
    </source>
</evidence>
<evidence type="ECO:0000256" key="1">
    <source>
        <dbReference type="SAM" id="MobiDB-lite"/>
    </source>
</evidence>
<dbReference type="EMBL" id="JFHE01000003">
    <property type="protein sequence ID" value="KDR36657.1"/>
    <property type="molecule type" value="Genomic_DNA"/>
</dbReference>
<sequence length="89" mass="9259">MAAHSPCLVAVPCHVAVYSASQSGQGGPQVRRDFTASIGGVAHIGGLAAAHFAHARANRREPGRRPGRPTAHGSRAVAAFLRRRGVAVW</sequence>
<dbReference type="AlphaFoldDB" id="A0A069P850"/>
<comment type="caution">
    <text evidence="2">The sequence shown here is derived from an EMBL/GenBank/DDBJ whole genome shotgun (WGS) entry which is preliminary data.</text>
</comment>
<dbReference type="STRING" id="1071679.BG57_16080"/>
<name>A0A069P850_9BURK</name>
<gene>
    <name evidence="2" type="ORF">BG57_16080</name>
</gene>
<evidence type="ECO:0000313" key="2">
    <source>
        <dbReference type="EMBL" id="KDR36657.1"/>
    </source>
</evidence>